<dbReference type="CDD" id="cd09272">
    <property type="entry name" value="RNase_HI_RT_Ty1"/>
    <property type="match status" value="1"/>
</dbReference>
<reference evidence="1" key="1">
    <citation type="submission" date="2023-08" db="EMBL/GenBank/DDBJ databases">
        <title>A de novo genome assembly of Solanum verrucosum Schlechtendal, a Mexican diploid species geographically isolated from the other diploid A-genome species in potato relatives.</title>
        <authorList>
            <person name="Hosaka K."/>
        </authorList>
    </citation>
    <scope>NUCLEOTIDE SEQUENCE</scope>
    <source>
        <tissue evidence="1">Young leaves</tissue>
    </source>
</reference>
<dbReference type="EMBL" id="CP133612">
    <property type="protein sequence ID" value="WMV10394.1"/>
    <property type="molecule type" value="Genomic_DNA"/>
</dbReference>
<evidence type="ECO:0000313" key="1">
    <source>
        <dbReference type="EMBL" id="WMV10394.1"/>
    </source>
</evidence>
<dbReference type="PANTHER" id="PTHR11439">
    <property type="entry name" value="GAG-POL-RELATED RETROTRANSPOSON"/>
    <property type="match status" value="1"/>
</dbReference>
<sequence>MSCDSDWAACPNTRRSVTGYVIKLGACLISWKSKKQPTVSRRSAEAEYRSIVAAVAKVTWITGLLGELGCPVSIPIPLYCVNKAAIQIASNPIYHERTKHFEIRFHFVREKIKAGLILPCFIPSSSQLG</sequence>
<evidence type="ECO:0008006" key="3">
    <source>
        <dbReference type="Google" id="ProtNLM"/>
    </source>
</evidence>
<organism evidence="1 2">
    <name type="scientific">Solanum verrucosum</name>
    <dbReference type="NCBI Taxonomy" id="315347"/>
    <lineage>
        <taxon>Eukaryota</taxon>
        <taxon>Viridiplantae</taxon>
        <taxon>Streptophyta</taxon>
        <taxon>Embryophyta</taxon>
        <taxon>Tracheophyta</taxon>
        <taxon>Spermatophyta</taxon>
        <taxon>Magnoliopsida</taxon>
        <taxon>eudicotyledons</taxon>
        <taxon>Gunneridae</taxon>
        <taxon>Pentapetalae</taxon>
        <taxon>asterids</taxon>
        <taxon>lamiids</taxon>
        <taxon>Solanales</taxon>
        <taxon>Solanaceae</taxon>
        <taxon>Solanoideae</taxon>
        <taxon>Solaneae</taxon>
        <taxon>Solanum</taxon>
    </lineage>
</organism>
<dbReference type="PANTHER" id="PTHR11439:SF472">
    <property type="entry name" value="REVERSE TRANSCRIPTASE TY1_COPIA-TYPE DOMAIN-CONTAINING PROTEIN"/>
    <property type="match status" value="1"/>
</dbReference>
<protein>
    <recommendedName>
        <fullName evidence="3">Copia protein</fullName>
    </recommendedName>
</protein>
<name>A0AAF0PSN6_SOLVR</name>
<keyword evidence="2" id="KW-1185">Reference proteome</keyword>
<evidence type="ECO:0000313" key="2">
    <source>
        <dbReference type="Proteomes" id="UP001234989"/>
    </source>
</evidence>
<dbReference type="Proteomes" id="UP001234989">
    <property type="component" value="Chromosome 1"/>
</dbReference>
<proteinExistence type="predicted"/>
<dbReference type="AlphaFoldDB" id="A0AAF0PSN6"/>
<gene>
    <name evidence="1" type="ORF">MTR67_003779</name>
</gene>
<accession>A0AAF0PSN6</accession>